<proteinExistence type="predicted"/>
<sequence length="400" mass="44390">MGKRAASTRPSEMPQDNAADLSIREFPGQKSAVSHKRRASLASQPAKHDTTMDKTVKSNLENKERAYVAASRRTDRSLEDRLKSAYQASEVHFQRTGKHFRITRENVEKGLWYDEIDESPRHRLAETTMDLQTRARHQNINEEFHQYFGNVMPPTRHSYPLQFMPTYPQHSPPQYMPSMPVQQQMNGYPARSLPLSQPPSYASQQGISLDSLQYRYGGSHDPSRRSISPASSSSAASRGPATSLSPVSMGTSSNPTSPDSEIDSSAAEMMASVSRNNSYDHFTSNSPMLSQDMSFINFPTSVPNRNASVSAHAIDPELHSPPTAYFANMGFGEMGPAYPSFSFDFQEQPPTVNERISGELAGSSDSPPVDSEDNWDDFLNSAEFEDPNASQGAQGRAHRE</sequence>
<dbReference type="AlphaFoldDB" id="A0AA39ZMN0"/>
<feature type="compositionally biased region" description="Basic and acidic residues" evidence="1">
    <location>
        <begin position="46"/>
        <end position="58"/>
    </location>
</feature>
<dbReference type="EMBL" id="JAULSY010000005">
    <property type="protein sequence ID" value="KAK0673626.1"/>
    <property type="molecule type" value="Genomic_DNA"/>
</dbReference>
<accession>A0AA39ZMN0</accession>
<gene>
    <name evidence="2" type="ORF">QBC41DRAFT_392850</name>
</gene>
<evidence type="ECO:0000313" key="3">
    <source>
        <dbReference type="Proteomes" id="UP001174997"/>
    </source>
</evidence>
<reference evidence="2" key="1">
    <citation type="submission" date="2023-06" db="EMBL/GenBank/DDBJ databases">
        <title>Genome-scale phylogeny and comparative genomics of the fungal order Sordariales.</title>
        <authorList>
            <consortium name="Lawrence Berkeley National Laboratory"/>
            <person name="Hensen N."/>
            <person name="Bonometti L."/>
            <person name="Westerberg I."/>
            <person name="Brannstrom I.O."/>
            <person name="Guillou S."/>
            <person name="Cros-Aarteil S."/>
            <person name="Calhoun S."/>
            <person name="Haridas S."/>
            <person name="Kuo A."/>
            <person name="Mondo S."/>
            <person name="Pangilinan J."/>
            <person name="Riley R."/>
            <person name="Labutti K."/>
            <person name="Andreopoulos B."/>
            <person name="Lipzen A."/>
            <person name="Chen C."/>
            <person name="Yanf M."/>
            <person name="Daum C."/>
            <person name="Ng V."/>
            <person name="Clum A."/>
            <person name="Steindorff A."/>
            <person name="Ohm R."/>
            <person name="Martin F."/>
            <person name="Silar P."/>
            <person name="Natvig D."/>
            <person name="Lalanne C."/>
            <person name="Gautier V."/>
            <person name="Ament-Velasquez S.L."/>
            <person name="Kruys A."/>
            <person name="Hutchinson M.I."/>
            <person name="Powell A.J."/>
            <person name="Barry K."/>
            <person name="Miller A.N."/>
            <person name="Grigoriev I.V."/>
            <person name="Debuchy R."/>
            <person name="Gladieux P."/>
            <person name="Thoren M.H."/>
            <person name="Johannesson H."/>
        </authorList>
    </citation>
    <scope>NUCLEOTIDE SEQUENCE</scope>
    <source>
        <strain evidence="2">CBS 307.81</strain>
    </source>
</reference>
<feature type="region of interest" description="Disordered" evidence="1">
    <location>
        <begin position="162"/>
        <end position="264"/>
    </location>
</feature>
<evidence type="ECO:0000313" key="2">
    <source>
        <dbReference type="EMBL" id="KAK0673626.1"/>
    </source>
</evidence>
<evidence type="ECO:0000256" key="1">
    <source>
        <dbReference type="SAM" id="MobiDB-lite"/>
    </source>
</evidence>
<protein>
    <submittedName>
        <fullName evidence="2">Uncharacterized protein</fullName>
    </submittedName>
</protein>
<keyword evidence="3" id="KW-1185">Reference proteome</keyword>
<name>A0AA39ZMN0_9PEZI</name>
<dbReference type="Proteomes" id="UP001174997">
    <property type="component" value="Unassembled WGS sequence"/>
</dbReference>
<feature type="region of interest" description="Disordered" evidence="1">
    <location>
        <begin position="1"/>
        <end position="58"/>
    </location>
</feature>
<feature type="compositionally biased region" description="Polar residues" evidence="1">
    <location>
        <begin position="194"/>
        <end position="211"/>
    </location>
</feature>
<organism evidence="2 3">
    <name type="scientific">Cercophora samala</name>
    <dbReference type="NCBI Taxonomy" id="330535"/>
    <lineage>
        <taxon>Eukaryota</taxon>
        <taxon>Fungi</taxon>
        <taxon>Dikarya</taxon>
        <taxon>Ascomycota</taxon>
        <taxon>Pezizomycotina</taxon>
        <taxon>Sordariomycetes</taxon>
        <taxon>Sordariomycetidae</taxon>
        <taxon>Sordariales</taxon>
        <taxon>Lasiosphaeriaceae</taxon>
        <taxon>Cercophora</taxon>
    </lineage>
</organism>
<feature type="compositionally biased region" description="Low complexity" evidence="1">
    <location>
        <begin position="225"/>
        <end position="243"/>
    </location>
</feature>
<feature type="region of interest" description="Disordered" evidence="1">
    <location>
        <begin position="352"/>
        <end position="400"/>
    </location>
</feature>
<feature type="compositionally biased region" description="Polar residues" evidence="1">
    <location>
        <begin position="244"/>
        <end position="259"/>
    </location>
</feature>
<comment type="caution">
    <text evidence="2">The sequence shown here is derived from an EMBL/GenBank/DDBJ whole genome shotgun (WGS) entry which is preliminary data.</text>
</comment>